<evidence type="ECO:0000313" key="13">
    <source>
        <dbReference type="Proteomes" id="UP001227126"/>
    </source>
</evidence>
<dbReference type="PANTHER" id="PTHR10885:SF0">
    <property type="entry name" value="ISOPENTENYL-DIPHOSPHATE DELTA-ISOMERASE"/>
    <property type="match status" value="1"/>
</dbReference>
<accession>A0ABT7F8U7</accession>
<keyword evidence="8 10" id="KW-0414">Isoprene biosynthesis</keyword>
<feature type="binding site" evidence="10">
    <location>
        <position position="28"/>
    </location>
    <ligand>
        <name>Mn(2+)</name>
        <dbReference type="ChEBI" id="CHEBI:29035"/>
    </ligand>
</feature>
<feature type="active site" evidence="10">
    <location>
        <position position="110"/>
    </location>
</feature>
<gene>
    <name evidence="10 12" type="primary">idi</name>
    <name evidence="12" type="ORF">QO034_00275</name>
</gene>
<evidence type="ECO:0000256" key="9">
    <source>
        <dbReference type="ARBA" id="ARBA00023235"/>
    </source>
</evidence>
<evidence type="ECO:0000256" key="1">
    <source>
        <dbReference type="ARBA" id="ARBA00004826"/>
    </source>
</evidence>
<comment type="caution">
    <text evidence="12">The sequence shown here is derived from an EMBL/GenBank/DDBJ whole genome shotgun (WGS) entry which is preliminary data.</text>
</comment>
<dbReference type="InterPro" id="IPR015797">
    <property type="entry name" value="NUDIX_hydrolase-like_dom_sf"/>
</dbReference>
<keyword evidence="9 10" id="KW-0413">Isomerase</keyword>
<evidence type="ECO:0000256" key="7">
    <source>
        <dbReference type="ARBA" id="ARBA00023211"/>
    </source>
</evidence>
<dbReference type="SUPFAM" id="SSF55811">
    <property type="entry name" value="Nudix"/>
    <property type="match status" value="1"/>
</dbReference>
<dbReference type="NCBIfam" id="NF002995">
    <property type="entry name" value="PRK03759.1"/>
    <property type="match status" value="1"/>
</dbReference>
<feature type="binding site" evidence="10">
    <location>
        <position position="110"/>
    </location>
    <ligand>
        <name>Mn(2+)</name>
        <dbReference type="ChEBI" id="CHEBI:29035"/>
    </ligand>
</feature>
<sequence length="177" mass="20020">MTGKIPAWVDGVLTPVDKLAVHRTGLRHKAVSVFVIRDRSILMQRRALGKYHTPGLWANSCCTHPDWDETAADCAVRRLREELGISGLSPEHRQLLEYRAEVGGGMVEHEVVDVFVATAPTELTITPDPGEVMDTRWTAYADLLEDVARRPDRYTPWLRIYLGQHSDAIFGKDWTEK</sequence>
<dbReference type="GO" id="GO:0004452">
    <property type="term" value="F:isopentenyl-diphosphate delta-isomerase activity"/>
    <property type="evidence" value="ECO:0007669"/>
    <property type="project" value="UniProtKB-EC"/>
</dbReference>
<dbReference type="CDD" id="cd02885">
    <property type="entry name" value="NUDIX_IPP_Isomerase"/>
    <property type="match status" value="1"/>
</dbReference>
<keyword evidence="6 10" id="KW-0460">Magnesium</keyword>
<proteinExistence type="inferred from homology"/>
<dbReference type="InterPro" id="IPR056375">
    <property type="entry name" value="Idi_bact"/>
</dbReference>
<evidence type="ECO:0000259" key="11">
    <source>
        <dbReference type="PROSITE" id="PS51462"/>
    </source>
</evidence>
<feature type="binding site" evidence="10">
    <location>
        <position position="22"/>
    </location>
    <ligand>
        <name>Mn(2+)</name>
        <dbReference type="ChEBI" id="CHEBI:29035"/>
    </ligand>
</feature>
<feature type="active site" evidence="10">
    <location>
        <position position="62"/>
    </location>
</feature>
<keyword evidence="13" id="KW-1185">Reference proteome</keyword>
<dbReference type="EMBL" id="JASNJE010000001">
    <property type="protein sequence ID" value="MDK3071530.1"/>
    <property type="molecule type" value="Genomic_DNA"/>
</dbReference>
<keyword evidence="7 10" id="KW-0464">Manganese</keyword>
<dbReference type="Gene3D" id="3.90.79.10">
    <property type="entry name" value="Nucleoside Triphosphate Pyrophosphohydrolase"/>
    <property type="match status" value="1"/>
</dbReference>
<dbReference type="PANTHER" id="PTHR10885">
    <property type="entry name" value="ISOPENTENYL-DIPHOSPHATE DELTA-ISOMERASE"/>
    <property type="match status" value="1"/>
</dbReference>
<protein>
    <recommendedName>
        <fullName evidence="3 10">Isopentenyl-diphosphate Delta-isomerase</fullName>
        <shortName evidence="10">IPP isomerase</shortName>
        <ecNumber evidence="3 10">5.3.3.2</ecNumber>
    </recommendedName>
    <alternativeName>
        <fullName evidence="10">IPP:DMAPP isomerase</fullName>
    </alternativeName>
    <alternativeName>
        <fullName evidence="10">Isopentenyl pyrophosphate isomerase</fullName>
    </alternativeName>
</protein>
<comment type="subcellular location">
    <subcellularLocation>
        <location evidence="10">Cytoplasm</location>
    </subcellularLocation>
</comment>
<dbReference type="Proteomes" id="UP001227126">
    <property type="component" value="Unassembled WGS sequence"/>
</dbReference>
<dbReference type="Pfam" id="PF00293">
    <property type="entry name" value="NUDIX"/>
    <property type="match status" value="1"/>
</dbReference>
<comment type="cofactor">
    <cofactor evidence="10">
        <name>Mg(2+)</name>
        <dbReference type="ChEBI" id="CHEBI:18420"/>
    </cofactor>
    <text evidence="10">Binds 1 Mg(2+) ion per subunit. The magnesium ion binds only when substrate is bound.</text>
</comment>
<evidence type="ECO:0000256" key="3">
    <source>
        <dbReference type="ARBA" id="ARBA00012057"/>
    </source>
</evidence>
<name>A0ABT7F8U7_9RHOB</name>
<dbReference type="PIRSF" id="PIRSF018427">
    <property type="entry name" value="Isopntndiph_ism"/>
    <property type="match status" value="1"/>
</dbReference>
<dbReference type="HAMAP" id="MF_00202">
    <property type="entry name" value="Idi"/>
    <property type="match status" value="1"/>
</dbReference>
<evidence type="ECO:0000256" key="6">
    <source>
        <dbReference type="ARBA" id="ARBA00022842"/>
    </source>
</evidence>
<comment type="pathway">
    <text evidence="1 10">Isoprenoid biosynthesis; dimethylallyl diphosphate biosynthesis; dimethylallyl diphosphate from isopentenyl diphosphate: step 1/1.</text>
</comment>
<evidence type="ECO:0000256" key="2">
    <source>
        <dbReference type="ARBA" id="ARBA00007579"/>
    </source>
</evidence>
<dbReference type="InterPro" id="IPR000086">
    <property type="entry name" value="NUDIX_hydrolase_dom"/>
</dbReference>
<feature type="binding site" evidence="10">
    <location>
        <position position="82"/>
    </location>
    <ligand>
        <name>Mg(2+)</name>
        <dbReference type="ChEBI" id="CHEBI:18420"/>
    </ligand>
</feature>
<evidence type="ECO:0000256" key="4">
    <source>
        <dbReference type="ARBA" id="ARBA00022490"/>
    </source>
</evidence>
<organism evidence="12 13">
    <name type="scientific">Sedimentitalea xiamensis</name>
    <dbReference type="NCBI Taxonomy" id="3050037"/>
    <lineage>
        <taxon>Bacteria</taxon>
        <taxon>Pseudomonadati</taxon>
        <taxon>Pseudomonadota</taxon>
        <taxon>Alphaproteobacteria</taxon>
        <taxon>Rhodobacterales</taxon>
        <taxon>Paracoccaceae</taxon>
        <taxon>Sedimentitalea</taxon>
    </lineage>
</organism>
<evidence type="ECO:0000313" key="12">
    <source>
        <dbReference type="EMBL" id="MDK3071530.1"/>
    </source>
</evidence>
<feature type="binding site" evidence="10">
    <location>
        <position position="64"/>
    </location>
    <ligand>
        <name>Mn(2+)</name>
        <dbReference type="ChEBI" id="CHEBI:29035"/>
    </ligand>
</feature>
<comment type="similarity">
    <text evidence="2 10">Belongs to the IPP isomerase type 1 family.</text>
</comment>
<evidence type="ECO:0000256" key="8">
    <source>
        <dbReference type="ARBA" id="ARBA00023229"/>
    </source>
</evidence>
<feature type="binding site" evidence="10">
    <location>
        <position position="108"/>
    </location>
    <ligand>
        <name>Mn(2+)</name>
        <dbReference type="ChEBI" id="CHEBI:29035"/>
    </ligand>
</feature>
<feature type="domain" description="Nudix hydrolase" evidence="11">
    <location>
        <begin position="26"/>
        <end position="160"/>
    </location>
</feature>
<dbReference type="RefSeq" id="WP_284483488.1">
    <property type="nucleotide sequence ID" value="NZ_JASNJE010000001.1"/>
</dbReference>
<evidence type="ECO:0000256" key="10">
    <source>
        <dbReference type="HAMAP-Rule" id="MF_00202"/>
    </source>
</evidence>
<reference evidence="12 13" key="1">
    <citation type="submission" date="2023-05" db="EMBL/GenBank/DDBJ databases">
        <title>Sedimentitalea sp. nov. JM2-8.</title>
        <authorList>
            <person name="Huang J."/>
        </authorList>
    </citation>
    <scope>NUCLEOTIDE SEQUENCE [LARGE SCALE GENOMIC DNA]</scope>
    <source>
        <strain evidence="12 13">JM2-8</strain>
    </source>
</reference>
<comment type="cofactor">
    <cofactor evidence="10">
        <name>Mn(2+)</name>
        <dbReference type="ChEBI" id="CHEBI:29035"/>
    </cofactor>
    <text evidence="10">Binds 1 Mn(2+) ion per subunit.</text>
</comment>
<dbReference type="InterPro" id="IPR011876">
    <property type="entry name" value="IsopentenylPP_isomerase_typ1"/>
</dbReference>
<comment type="function">
    <text evidence="10">Catalyzes the 1,3-allylic rearrangement of the homoallylic substrate isopentenyl (IPP) to its highly electrophilic allylic isomer, dimethylallyl diphosphate (DMAPP).</text>
</comment>
<comment type="catalytic activity">
    <reaction evidence="10">
        <text>isopentenyl diphosphate = dimethylallyl diphosphate</text>
        <dbReference type="Rhea" id="RHEA:23284"/>
        <dbReference type="ChEBI" id="CHEBI:57623"/>
        <dbReference type="ChEBI" id="CHEBI:128769"/>
        <dbReference type="EC" id="5.3.3.2"/>
    </reaction>
</comment>
<keyword evidence="4 10" id="KW-0963">Cytoplasm</keyword>
<dbReference type="EC" id="5.3.3.2" evidence="3 10"/>
<dbReference type="PROSITE" id="PS51462">
    <property type="entry name" value="NUDIX"/>
    <property type="match status" value="1"/>
</dbReference>
<keyword evidence="5 10" id="KW-0479">Metal-binding</keyword>
<evidence type="ECO:0000256" key="5">
    <source>
        <dbReference type="ARBA" id="ARBA00022723"/>
    </source>
</evidence>